<evidence type="ECO:0000259" key="11">
    <source>
        <dbReference type="PROSITE" id="PS50968"/>
    </source>
</evidence>
<reference evidence="13" key="1">
    <citation type="journal article" date="2019" name="Int. J. Syst. Evol. Microbiol.">
        <title>The Global Catalogue of Microorganisms (GCM) 10K type strain sequencing project: providing services to taxonomists for standard genome sequencing and annotation.</title>
        <authorList>
            <consortium name="The Broad Institute Genomics Platform"/>
            <consortium name="The Broad Institute Genome Sequencing Center for Infectious Disease"/>
            <person name="Wu L."/>
            <person name="Ma J."/>
        </authorList>
    </citation>
    <scope>NUCLEOTIDE SEQUENCE [LARGE SCALE GENOMIC DNA]</scope>
    <source>
        <strain evidence="13">CGMCC 4.7329</strain>
    </source>
</reference>
<evidence type="ECO:0000313" key="12">
    <source>
        <dbReference type="EMBL" id="GGN67942.1"/>
    </source>
</evidence>
<accession>A0ABQ2K8P9</accession>
<evidence type="ECO:0000256" key="8">
    <source>
        <dbReference type="ARBA" id="ARBA00048501"/>
    </source>
</evidence>
<dbReference type="Gene3D" id="2.40.50.100">
    <property type="match status" value="1"/>
</dbReference>
<evidence type="ECO:0000256" key="1">
    <source>
        <dbReference type="ARBA" id="ARBA00005194"/>
    </source>
</evidence>
<dbReference type="Pfam" id="PF00364">
    <property type="entry name" value="Biotin_lipoyl"/>
    <property type="match status" value="1"/>
</dbReference>
<dbReference type="InterPro" id="IPR000089">
    <property type="entry name" value="Biotin_lipoyl"/>
</dbReference>
<keyword evidence="5 9" id="KW-0443">Lipid metabolism</keyword>
<name>A0ABQ2K8P9_9NOCA</name>
<dbReference type="CDD" id="cd06850">
    <property type="entry name" value="biotinyl_domain"/>
    <property type="match status" value="1"/>
</dbReference>
<comment type="caution">
    <text evidence="12">The sequence shown here is derived from an EMBL/GenBank/DDBJ whole genome shotgun (WGS) entry which is preliminary data.</text>
</comment>
<organism evidence="12 13">
    <name type="scientific">Nocardia rhizosphaerihabitans</name>
    <dbReference type="NCBI Taxonomy" id="1691570"/>
    <lineage>
        <taxon>Bacteria</taxon>
        <taxon>Bacillati</taxon>
        <taxon>Actinomycetota</taxon>
        <taxon>Actinomycetes</taxon>
        <taxon>Mycobacteriales</taxon>
        <taxon>Nocardiaceae</taxon>
        <taxon>Nocardia</taxon>
    </lineage>
</organism>
<feature type="compositionally biased region" description="Basic and acidic residues" evidence="10">
    <location>
        <begin position="21"/>
        <end position="36"/>
    </location>
</feature>
<keyword evidence="3 9" id="KW-0444">Lipid biosynthesis</keyword>
<comment type="pathway">
    <text evidence="1 9">Lipid metabolism; fatty acid biosynthesis.</text>
</comment>
<comment type="function">
    <text evidence="9">This protein is a component of the acetyl coenzyme A carboxylase complex; first, biotin carboxylase catalyzes the carboxylation of the carrier protein and then the transcarboxylase transfers the carboxyl group to form malonyl-CoA.</text>
</comment>
<evidence type="ECO:0000256" key="6">
    <source>
        <dbReference type="ARBA" id="ARBA00023160"/>
    </source>
</evidence>
<keyword evidence="7 9" id="KW-0092">Biotin</keyword>
<protein>
    <recommendedName>
        <fullName evidence="2 9">Biotin carboxyl carrier protein of acetyl-CoA carboxylase</fullName>
    </recommendedName>
</protein>
<sequence>MTDFLIRNPWTVLRQGLHRTARTDTDPSTRPHREPGDPMTESATSESTQRAVSATDADHSLAVLTRHAMSVRATASAPTSVTVANGPVLLRITWDDRPASAPAVGHEPTAVEAGRLAPVTPAAAPAPADRTDGAPAANTFTLTAETVGVFYRSPEPGAAPFVSVGDPVRAGQQVGIIEAMKLMIPVTATKEGVVAELLVDNGDAVEHGQPLIVFEALR</sequence>
<evidence type="ECO:0000313" key="13">
    <source>
        <dbReference type="Proteomes" id="UP000658127"/>
    </source>
</evidence>
<evidence type="ECO:0000256" key="5">
    <source>
        <dbReference type="ARBA" id="ARBA00023098"/>
    </source>
</evidence>
<keyword evidence="6 9" id="KW-0275">Fatty acid biosynthesis</keyword>
<dbReference type="PANTHER" id="PTHR45266">
    <property type="entry name" value="OXALOACETATE DECARBOXYLASE ALPHA CHAIN"/>
    <property type="match status" value="1"/>
</dbReference>
<dbReference type="InterPro" id="IPR001882">
    <property type="entry name" value="Biotin_BS"/>
</dbReference>
<proteinExistence type="predicted"/>
<dbReference type="EMBL" id="BMNE01000001">
    <property type="protein sequence ID" value="GGN67942.1"/>
    <property type="molecule type" value="Genomic_DNA"/>
</dbReference>
<dbReference type="InterPro" id="IPR011053">
    <property type="entry name" value="Single_hybrid_motif"/>
</dbReference>
<dbReference type="PROSITE" id="PS00188">
    <property type="entry name" value="BIOTIN"/>
    <property type="match status" value="1"/>
</dbReference>
<dbReference type="InterPro" id="IPR050709">
    <property type="entry name" value="Biotin_Carboxyl_Carrier/Decarb"/>
</dbReference>
<evidence type="ECO:0000256" key="3">
    <source>
        <dbReference type="ARBA" id="ARBA00022516"/>
    </source>
</evidence>
<dbReference type="PANTHER" id="PTHR45266:SF3">
    <property type="entry name" value="OXALOACETATE DECARBOXYLASE ALPHA CHAIN"/>
    <property type="match status" value="1"/>
</dbReference>
<dbReference type="PROSITE" id="PS50968">
    <property type="entry name" value="BIOTINYL_LIPOYL"/>
    <property type="match status" value="1"/>
</dbReference>
<evidence type="ECO:0000256" key="2">
    <source>
        <dbReference type="ARBA" id="ARBA00017562"/>
    </source>
</evidence>
<dbReference type="Proteomes" id="UP000658127">
    <property type="component" value="Unassembled WGS sequence"/>
</dbReference>
<dbReference type="InterPro" id="IPR001249">
    <property type="entry name" value="AcCoA_biotinCC"/>
</dbReference>
<dbReference type="PRINTS" id="PR01071">
    <property type="entry name" value="ACOABIOTINCC"/>
</dbReference>
<comment type="catalytic activity">
    <reaction evidence="8">
        <text>N(6)-biotinyl-L-lysyl-[protein] + hydrogencarbonate + ATP = N(6)-carboxybiotinyl-L-lysyl-[protein] + ADP + phosphate + H(+)</text>
        <dbReference type="Rhea" id="RHEA:13501"/>
        <dbReference type="Rhea" id="RHEA-COMP:10505"/>
        <dbReference type="Rhea" id="RHEA-COMP:10506"/>
        <dbReference type="ChEBI" id="CHEBI:15378"/>
        <dbReference type="ChEBI" id="CHEBI:17544"/>
        <dbReference type="ChEBI" id="CHEBI:30616"/>
        <dbReference type="ChEBI" id="CHEBI:43474"/>
        <dbReference type="ChEBI" id="CHEBI:83144"/>
        <dbReference type="ChEBI" id="CHEBI:83145"/>
        <dbReference type="ChEBI" id="CHEBI:456216"/>
        <dbReference type="EC" id="6.3.4.14"/>
    </reaction>
    <physiologicalReaction direction="left-to-right" evidence="8">
        <dbReference type="Rhea" id="RHEA:13502"/>
    </physiologicalReaction>
</comment>
<feature type="domain" description="Lipoyl-binding" evidence="11">
    <location>
        <begin position="137"/>
        <end position="215"/>
    </location>
</feature>
<gene>
    <name evidence="12" type="ORF">GCM10011610_04740</name>
</gene>
<keyword evidence="4 9" id="KW-0276">Fatty acid metabolism</keyword>
<dbReference type="SUPFAM" id="SSF51230">
    <property type="entry name" value="Single hybrid motif"/>
    <property type="match status" value="1"/>
</dbReference>
<evidence type="ECO:0000256" key="4">
    <source>
        <dbReference type="ARBA" id="ARBA00022832"/>
    </source>
</evidence>
<evidence type="ECO:0000256" key="10">
    <source>
        <dbReference type="SAM" id="MobiDB-lite"/>
    </source>
</evidence>
<keyword evidence="13" id="KW-1185">Reference proteome</keyword>
<feature type="compositionally biased region" description="Polar residues" evidence="10">
    <location>
        <begin position="41"/>
        <end position="52"/>
    </location>
</feature>
<feature type="region of interest" description="Disordered" evidence="10">
    <location>
        <begin position="16"/>
        <end position="54"/>
    </location>
</feature>
<evidence type="ECO:0000256" key="7">
    <source>
        <dbReference type="ARBA" id="ARBA00023267"/>
    </source>
</evidence>
<evidence type="ECO:0000256" key="9">
    <source>
        <dbReference type="RuleBase" id="RU364072"/>
    </source>
</evidence>